<dbReference type="SUPFAM" id="SSF51905">
    <property type="entry name" value="FAD/NAD(P)-binding domain"/>
    <property type="match status" value="1"/>
</dbReference>
<comment type="caution">
    <text evidence="4">The sequence shown here is derived from an EMBL/GenBank/DDBJ whole genome shotgun (WGS) entry which is preliminary data.</text>
</comment>
<dbReference type="PANTHER" id="PTHR48105">
    <property type="entry name" value="THIOREDOXIN REDUCTASE 1-RELATED-RELATED"/>
    <property type="match status" value="1"/>
</dbReference>
<evidence type="ECO:0000313" key="4">
    <source>
        <dbReference type="EMBL" id="KAL2322543.1"/>
    </source>
</evidence>
<evidence type="ECO:0000256" key="3">
    <source>
        <dbReference type="ARBA" id="ARBA00023002"/>
    </source>
</evidence>
<comment type="similarity">
    <text evidence="1">Belongs to the class-II pyridine nucleotide-disulfide oxidoreductase family.</text>
</comment>
<dbReference type="Proteomes" id="UP001603857">
    <property type="component" value="Unassembled WGS sequence"/>
</dbReference>
<keyword evidence="2" id="KW-0285">Flavoprotein</keyword>
<dbReference type="PRINTS" id="PR00368">
    <property type="entry name" value="FADPNR"/>
</dbReference>
<dbReference type="GO" id="GO:0016491">
    <property type="term" value="F:oxidoreductase activity"/>
    <property type="evidence" value="ECO:0007669"/>
    <property type="project" value="UniProtKB-KW"/>
</dbReference>
<evidence type="ECO:0000256" key="1">
    <source>
        <dbReference type="ARBA" id="ARBA00009333"/>
    </source>
</evidence>
<dbReference type="PRINTS" id="PR00469">
    <property type="entry name" value="PNDRDTASEII"/>
</dbReference>
<dbReference type="InterPro" id="IPR036188">
    <property type="entry name" value="FAD/NAD-bd_sf"/>
</dbReference>
<protein>
    <recommendedName>
        <fullName evidence="6">FAD/NAD(P)-binding domain-containing protein</fullName>
    </recommendedName>
</protein>
<dbReference type="InterPro" id="IPR050097">
    <property type="entry name" value="Ferredoxin-NADP_redctase_2"/>
</dbReference>
<organism evidence="4 5">
    <name type="scientific">Flemingia macrophylla</name>
    <dbReference type="NCBI Taxonomy" id="520843"/>
    <lineage>
        <taxon>Eukaryota</taxon>
        <taxon>Viridiplantae</taxon>
        <taxon>Streptophyta</taxon>
        <taxon>Embryophyta</taxon>
        <taxon>Tracheophyta</taxon>
        <taxon>Spermatophyta</taxon>
        <taxon>Magnoliopsida</taxon>
        <taxon>eudicotyledons</taxon>
        <taxon>Gunneridae</taxon>
        <taxon>Pentapetalae</taxon>
        <taxon>rosids</taxon>
        <taxon>fabids</taxon>
        <taxon>Fabales</taxon>
        <taxon>Fabaceae</taxon>
        <taxon>Papilionoideae</taxon>
        <taxon>50 kb inversion clade</taxon>
        <taxon>NPAAA clade</taxon>
        <taxon>indigoferoid/millettioid clade</taxon>
        <taxon>Phaseoleae</taxon>
        <taxon>Flemingia</taxon>
    </lineage>
</organism>
<name>A0ABD1LG81_9FABA</name>
<accession>A0ABD1LG81</accession>
<keyword evidence="5" id="KW-1185">Reference proteome</keyword>
<reference evidence="4 5" key="1">
    <citation type="submission" date="2024-08" db="EMBL/GenBank/DDBJ databases">
        <title>Insights into the chromosomal genome structure of Flemingia macrophylla.</title>
        <authorList>
            <person name="Ding Y."/>
            <person name="Zhao Y."/>
            <person name="Bi W."/>
            <person name="Wu M."/>
            <person name="Zhao G."/>
            <person name="Gong Y."/>
            <person name="Li W."/>
            <person name="Zhang P."/>
        </authorList>
    </citation>
    <scope>NUCLEOTIDE SEQUENCE [LARGE SCALE GENOMIC DNA]</scope>
    <source>
        <strain evidence="4">DYQJB</strain>
        <tissue evidence="4">Leaf</tissue>
    </source>
</reference>
<proteinExistence type="inferred from homology"/>
<sequence length="191" mass="21283">MPLNIFTFSPFLFPSTPPSLFLYAIEIPPSLFLSTAQTPPPFFSLSCPATYIRSDPAAHTAALYTARAKLKLVFFEGWMANDIALDGQLTITIDIKNFLGFLDDMLSGDLMEHCREQSQRFGTKIHTETVSKVDFSTRPFRVFTDSRTIKAEAVIVATGVVAKHLSFIGSSEGPEGYWTRSGHQRLCRARP</sequence>
<dbReference type="AlphaFoldDB" id="A0ABD1LG81"/>
<dbReference type="GO" id="GO:0097237">
    <property type="term" value="P:cellular response to toxic substance"/>
    <property type="evidence" value="ECO:0007669"/>
    <property type="project" value="UniProtKB-ARBA"/>
</dbReference>
<dbReference type="Gene3D" id="3.50.50.60">
    <property type="entry name" value="FAD/NAD(P)-binding domain"/>
    <property type="match status" value="1"/>
</dbReference>
<evidence type="ECO:0008006" key="6">
    <source>
        <dbReference type="Google" id="ProtNLM"/>
    </source>
</evidence>
<evidence type="ECO:0000313" key="5">
    <source>
        <dbReference type="Proteomes" id="UP001603857"/>
    </source>
</evidence>
<keyword evidence="3" id="KW-0560">Oxidoreductase</keyword>
<gene>
    <name evidence="4" type="ORF">Fmac_026922</name>
</gene>
<evidence type="ECO:0000256" key="2">
    <source>
        <dbReference type="ARBA" id="ARBA00022630"/>
    </source>
</evidence>
<dbReference type="EMBL" id="JBGMDY010000009">
    <property type="protein sequence ID" value="KAL2322543.1"/>
    <property type="molecule type" value="Genomic_DNA"/>
</dbReference>